<feature type="region of interest" description="Disordered" evidence="1">
    <location>
        <begin position="249"/>
        <end position="268"/>
    </location>
</feature>
<feature type="compositionally biased region" description="Basic residues" evidence="1">
    <location>
        <begin position="249"/>
        <end position="258"/>
    </location>
</feature>
<keyword evidence="2" id="KW-0472">Membrane</keyword>
<feature type="region of interest" description="Disordered" evidence="1">
    <location>
        <begin position="325"/>
        <end position="460"/>
    </location>
</feature>
<evidence type="ECO:0000256" key="2">
    <source>
        <dbReference type="SAM" id="Phobius"/>
    </source>
</evidence>
<evidence type="ECO:0000313" key="3">
    <source>
        <dbReference type="EMBL" id="CAK7264845.1"/>
    </source>
</evidence>
<sequence>MDFRNNHSVGFNPAFGLHGNGRGIRGGESLSSSMPSLSASISSRHGYASRGSLASSNISRTYRQASTLFLTRRLPEALSTLLPLISLPLVDADDNYSHGIGNYKKNTENVTGSTNGDVGPTVLIEPAPIASASRTTRVKVWSLYLTILNAILELDADEGKNAFGTQEWRALCTKVRDGEVWEEVVQNGYHGAEGDVDADVVINLATLLLAHAKTQVLNQKRLESYLSFSQMQVQPGLDLSGRFDRFQHRSLSRHRSPARRTPGADTPRDLNSRVKILELYTLHVLCRNDEWDYAREFIMSSPILDEERREAFLLALQSLHDERHEAEKRESVEKLRQEQQLQQELEETTRIRAENEERERKRIEEQHARRDSSNHRSACNTRGNEVEYSGDGTSSASRPRHNKAPSSNAGSTSTHGGKRSRSAKTSQSDLPAAPSTSDSVTPARTAGTAKPKSAKAKGRAITAPPTLSSRTAMLLTNMSRVFEQLGLALQTTPMALLKTLFFIAALLILLGRRASRERIQHIVSTVWNKIMATAGMGVKVSYI</sequence>
<feature type="transmembrane region" description="Helical" evidence="2">
    <location>
        <begin position="487"/>
        <end position="510"/>
    </location>
</feature>
<reference evidence="3 4" key="1">
    <citation type="submission" date="2024-01" db="EMBL/GenBank/DDBJ databases">
        <authorList>
            <person name="Allen C."/>
            <person name="Tagirdzhanova G."/>
        </authorList>
    </citation>
    <scope>NUCLEOTIDE SEQUENCE [LARGE SCALE GENOMIC DNA]</scope>
    <source>
        <strain evidence="3 4">CBS 119000</strain>
    </source>
</reference>
<feature type="compositionally biased region" description="Polar residues" evidence="1">
    <location>
        <begin position="404"/>
        <end position="415"/>
    </location>
</feature>
<evidence type="ECO:0000256" key="1">
    <source>
        <dbReference type="SAM" id="MobiDB-lite"/>
    </source>
</evidence>
<keyword evidence="4" id="KW-1185">Reference proteome</keyword>
<proteinExistence type="predicted"/>
<protein>
    <recommendedName>
        <fullName evidence="5">Peroxin 26</fullName>
    </recommendedName>
</protein>
<dbReference type="Proteomes" id="UP001642502">
    <property type="component" value="Unassembled WGS sequence"/>
</dbReference>
<comment type="caution">
    <text evidence="3">The sequence shown here is derived from an EMBL/GenBank/DDBJ whole genome shotgun (WGS) entry which is preliminary data.</text>
</comment>
<accession>A0ABP0D9E6</accession>
<keyword evidence="2" id="KW-1133">Transmembrane helix</keyword>
<organism evidence="3 4">
    <name type="scientific">Sporothrix epigloea</name>
    <dbReference type="NCBI Taxonomy" id="1892477"/>
    <lineage>
        <taxon>Eukaryota</taxon>
        <taxon>Fungi</taxon>
        <taxon>Dikarya</taxon>
        <taxon>Ascomycota</taxon>
        <taxon>Pezizomycotina</taxon>
        <taxon>Sordariomycetes</taxon>
        <taxon>Sordariomycetidae</taxon>
        <taxon>Ophiostomatales</taxon>
        <taxon>Ophiostomataceae</taxon>
        <taxon>Sporothrix</taxon>
    </lineage>
</organism>
<feature type="compositionally biased region" description="Basic and acidic residues" evidence="1">
    <location>
        <begin position="325"/>
        <end position="337"/>
    </location>
</feature>
<feature type="compositionally biased region" description="Polar residues" evidence="1">
    <location>
        <begin position="423"/>
        <end position="442"/>
    </location>
</feature>
<name>A0ABP0D9E6_9PEZI</name>
<evidence type="ECO:0000313" key="4">
    <source>
        <dbReference type="Proteomes" id="UP001642502"/>
    </source>
</evidence>
<gene>
    <name evidence="3" type="ORF">SEPCBS119000_001208</name>
</gene>
<keyword evidence="2" id="KW-0812">Transmembrane</keyword>
<evidence type="ECO:0008006" key="5">
    <source>
        <dbReference type="Google" id="ProtNLM"/>
    </source>
</evidence>
<dbReference type="EMBL" id="CAWUON010000008">
    <property type="protein sequence ID" value="CAK7264845.1"/>
    <property type="molecule type" value="Genomic_DNA"/>
</dbReference>
<feature type="compositionally biased region" description="Basic and acidic residues" evidence="1">
    <location>
        <begin position="347"/>
        <end position="374"/>
    </location>
</feature>